<dbReference type="InterPro" id="IPR050915">
    <property type="entry name" value="MAP_kinase_kinase"/>
</dbReference>
<dbReference type="InterPro" id="IPR011009">
    <property type="entry name" value="Kinase-like_dom_sf"/>
</dbReference>
<dbReference type="PROSITE" id="PS50011">
    <property type="entry name" value="PROTEIN_KINASE_DOM"/>
    <property type="match status" value="1"/>
</dbReference>
<dbReference type="InterPro" id="IPR000719">
    <property type="entry name" value="Prot_kinase_dom"/>
</dbReference>
<dbReference type="PROSITE" id="PS00107">
    <property type="entry name" value="PROTEIN_KINASE_ATP"/>
    <property type="match status" value="1"/>
</dbReference>
<dbReference type="FunFam" id="3.30.200.20:FF:000040">
    <property type="entry name" value="Dual specificity mitogen-activated protein kinase kinase"/>
    <property type="match status" value="1"/>
</dbReference>
<evidence type="ECO:0000256" key="4">
    <source>
        <dbReference type="ARBA" id="ARBA00022777"/>
    </source>
</evidence>
<evidence type="ECO:0000256" key="5">
    <source>
        <dbReference type="ARBA" id="ARBA00022840"/>
    </source>
</evidence>
<dbReference type="SUPFAM" id="SSF56112">
    <property type="entry name" value="Protein kinase-like (PK-like)"/>
    <property type="match status" value="1"/>
</dbReference>
<dbReference type="Gene3D" id="3.30.200.20">
    <property type="entry name" value="Phosphorylase Kinase, domain 1"/>
    <property type="match status" value="1"/>
</dbReference>
<comment type="caution">
    <text evidence="10">The sequence shown here is derived from an EMBL/GenBank/DDBJ whole genome shotgun (WGS) entry which is preliminary data.</text>
</comment>
<dbReference type="GO" id="GO:0004674">
    <property type="term" value="F:protein serine/threonine kinase activity"/>
    <property type="evidence" value="ECO:0007669"/>
    <property type="project" value="UniProtKB-KW"/>
</dbReference>
<evidence type="ECO:0000256" key="2">
    <source>
        <dbReference type="ARBA" id="ARBA00022679"/>
    </source>
</evidence>
<feature type="compositionally biased region" description="Basic and acidic residues" evidence="8">
    <location>
        <begin position="57"/>
        <end position="68"/>
    </location>
</feature>
<evidence type="ECO:0000256" key="1">
    <source>
        <dbReference type="ARBA" id="ARBA00022527"/>
    </source>
</evidence>
<evidence type="ECO:0000256" key="6">
    <source>
        <dbReference type="ARBA" id="ARBA00038035"/>
    </source>
</evidence>
<keyword evidence="5 7" id="KW-0067">ATP-binding</keyword>
<keyword evidence="4 10" id="KW-0418">Kinase</keyword>
<feature type="compositionally biased region" description="Polar residues" evidence="8">
    <location>
        <begin position="483"/>
        <end position="495"/>
    </location>
</feature>
<keyword evidence="3 7" id="KW-0547">Nucleotide-binding</keyword>
<feature type="region of interest" description="Disordered" evidence="8">
    <location>
        <begin position="143"/>
        <end position="187"/>
    </location>
</feature>
<keyword evidence="2" id="KW-0808">Transferase</keyword>
<dbReference type="GO" id="GO:0005524">
    <property type="term" value="F:ATP binding"/>
    <property type="evidence" value="ECO:0007669"/>
    <property type="project" value="UniProtKB-UniRule"/>
</dbReference>
<dbReference type="Gene3D" id="1.10.510.10">
    <property type="entry name" value="Transferase(Phosphotransferase) domain 1"/>
    <property type="match status" value="1"/>
</dbReference>
<organism evidence="10 11">
    <name type="scientific">Candida parapsilosis</name>
    <name type="common">Yeast</name>
    <dbReference type="NCBI Taxonomy" id="5480"/>
    <lineage>
        <taxon>Eukaryota</taxon>
        <taxon>Fungi</taxon>
        <taxon>Dikarya</taxon>
        <taxon>Ascomycota</taxon>
        <taxon>Saccharomycotina</taxon>
        <taxon>Pichiomycetes</taxon>
        <taxon>Debaryomycetaceae</taxon>
        <taxon>Candida/Lodderomyces clade</taxon>
        <taxon>Candida</taxon>
    </lineage>
</organism>
<feature type="compositionally biased region" description="Polar residues" evidence="8">
    <location>
        <begin position="178"/>
        <end position="187"/>
    </location>
</feature>
<dbReference type="AlphaFoldDB" id="A0A8X7NS66"/>
<feature type="domain" description="Protein kinase" evidence="9">
    <location>
        <begin position="273"/>
        <end position="565"/>
    </location>
</feature>
<sequence length="596" mass="66590">MSLERGPSDLSRSRGATIPTPPPPPSQSLNDEYKSQTTIRATTNPSNKTIPTNSDPNHAHTDDSEILEKKTLNRKNFKHLSLSSPMTQNEVKHDESYLIREPTSMKRRQRPAPILGLANTSSSLQQPEDTSKRPIMAQQATAPAILADSRSRKSPSSNAVITQTLSRPNSAGLANYDFNGSNRNMDPETEASTAMLINQMSQLELKTRPDSQRSKSTPNDTFGRKRQTVISSISPTKMSGQQVESKVQLVDTLSETQSPIATTSKIKLRNKDLLTLKQLGSGNSGSVSKVLHIPSQKTMAKKIIHVDSKSVIQTQIIRELRILHECQSPYIIEFYGAFLNSNNTIVICMEYCNCGSLDKILPFCGNRQFPLYVLKKLSFAILSGLSYLYNKHKIIHRDIKPNNVLMTHRGEFKLCDFGVSRELTNSLAMADTFVGTSMYMSPERIQGLNYGVKSDVWSMGLMLIELASGLPVWTDDDDDDENGNSAYNSLKSDTSNNSFKGPEGILDLLQRIVNEKPPTLKNKINPVTKSRYDPLLCEFIDSCLIKNDSERKTPWQLLEDKQGFLHGVAEGVYDQKHKAWAKQIRKLNKEANEAEK</sequence>
<dbReference type="GO" id="GO:0000165">
    <property type="term" value="P:MAPK cascade"/>
    <property type="evidence" value="ECO:0007669"/>
    <property type="project" value="UniProtKB-ARBA"/>
</dbReference>
<feature type="region of interest" description="Disordered" evidence="8">
    <location>
        <begin position="475"/>
        <end position="495"/>
    </location>
</feature>
<feature type="binding site" evidence="7">
    <location>
        <position position="302"/>
    </location>
    <ligand>
        <name>ATP</name>
        <dbReference type="ChEBI" id="CHEBI:30616"/>
    </ligand>
</feature>
<dbReference type="PANTHER" id="PTHR47448">
    <property type="entry name" value="DUAL SPECIFICITY MITOGEN-ACTIVATED PROTEIN KINASE KINASE DSOR1-LIKE PROTEIN"/>
    <property type="match status" value="1"/>
</dbReference>
<dbReference type="Proteomes" id="UP000590412">
    <property type="component" value="Unassembled WGS sequence"/>
</dbReference>
<dbReference type="EMBL" id="JABWAB010000001">
    <property type="protein sequence ID" value="KAF6058659.1"/>
    <property type="molecule type" value="Genomic_DNA"/>
</dbReference>
<evidence type="ECO:0000256" key="8">
    <source>
        <dbReference type="SAM" id="MobiDB-lite"/>
    </source>
</evidence>
<evidence type="ECO:0000313" key="10">
    <source>
        <dbReference type="EMBL" id="KAF6058659.1"/>
    </source>
</evidence>
<keyword evidence="1" id="KW-0723">Serine/threonine-protein kinase</keyword>
<dbReference type="PANTHER" id="PTHR47448:SF1">
    <property type="entry name" value="SERINE_THREONINE-PROTEIN KINASE STE7 HOMOLOG"/>
    <property type="match status" value="1"/>
</dbReference>
<dbReference type="Pfam" id="PF00069">
    <property type="entry name" value="Pkinase"/>
    <property type="match status" value="1"/>
</dbReference>
<protein>
    <submittedName>
        <fullName evidence="10">Protein kinase domain family protein</fullName>
    </submittedName>
</protein>
<feature type="compositionally biased region" description="Polar residues" evidence="8">
    <location>
        <begin position="228"/>
        <end position="241"/>
    </location>
</feature>
<dbReference type="PROSITE" id="PS00108">
    <property type="entry name" value="PROTEIN_KINASE_ST"/>
    <property type="match status" value="1"/>
</dbReference>
<feature type="region of interest" description="Disordered" evidence="8">
    <location>
        <begin position="203"/>
        <end position="241"/>
    </location>
</feature>
<evidence type="ECO:0000259" key="9">
    <source>
        <dbReference type="PROSITE" id="PS50011"/>
    </source>
</evidence>
<feature type="region of interest" description="Disordered" evidence="8">
    <location>
        <begin position="1"/>
        <end position="68"/>
    </location>
</feature>
<feature type="compositionally biased region" description="Polar residues" evidence="8">
    <location>
        <begin position="27"/>
        <end position="56"/>
    </location>
</feature>
<accession>A0A8X7NS66</accession>
<reference evidence="10" key="1">
    <citation type="submission" date="2020-03" db="EMBL/GenBank/DDBJ databases">
        <title>FDA dAtabase for Regulatory Grade micrObial Sequences (FDA-ARGOS): Supporting development and validation of Infectious Disease Dx tests.</title>
        <authorList>
            <person name="Campos J."/>
            <person name="Goldberg B."/>
            <person name="Tallon L."/>
            <person name="Sadzewicz L."/>
            <person name="Vavikolanu K."/>
            <person name="Mehta A."/>
            <person name="Aluvathingal J."/>
            <person name="Nadendla S."/>
            <person name="Nandy P."/>
            <person name="Geyer C."/>
            <person name="Yan Y."/>
            <person name="Sichtig H."/>
        </authorList>
    </citation>
    <scope>NUCLEOTIDE SEQUENCE [LARGE SCALE GENOMIC DNA]</scope>
    <source>
        <strain evidence="10">FDAARGOS_652</strain>
    </source>
</reference>
<gene>
    <name evidence="10" type="ORF">FOB60_000241</name>
</gene>
<dbReference type="GO" id="GO:0030447">
    <property type="term" value="P:filamentous growth"/>
    <property type="evidence" value="ECO:0007669"/>
    <property type="project" value="UniProtKB-ARBA"/>
</dbReference>
<dbReference type="OrthoDB" id="10252354at2759"/>
<dbReference type="GO" id="GO:0004712">
    <property type="term" value="F:protein serine/threonine/tyrosine kinase activity"/>
    <property type="evidence" value="ECO:0007669"/>
    <property type="project" value="UniProtKB-ARBA"/>
</dbReference>
<feature type="compositionally biased region" description="Polar residues" evidence="8">
    <location>
        <begin position="154"/>
        <end position="169"/>
    </location>
</feature>
<proteinExistence type="inferred from homology"/>
<name>A0A8X7NS66_CANPA</name>
<comment type="similarity">
    <text evidence="6">Belongs to the protein kinase superfamily. STE Ser/Thr protein kinase family. MAP kinase kinase subfamily.</text>
</comment>
<dbReference type="InterPro" id="IPR008271">
    <property type="entry name" value="Ser/Thr_kinase_AS"/>
</dbReference>
<evidence type="ECO:0000256" key="7">
    <source>
        <dbReference type="PROSITE-ProRule" id="PRU10141"/>
    </source>
</evidence>
<dbReference type="SMART" id="SM00220">
    <property type="entry name" value="S_TKc"/>
    <property type="match status" value="1"/>
</dbReference>
<dbReference type="InterPro" id="IPR017441">
    <property type="entry name" value="Protein_kinase_ATP_BS"/>
</dbReference>
<evidence type="ECO:0000313" key="11">
    <source>
        <dbReference type="Proteomes" id="UP000590412"/>
    </source>
</evidence>
<evidence type="ECO:0000256" key="3">
    <source>
        <dbReference type="ARBA" id="ARBA00022741"/>
    </source>
</evidence>